<dbReference type="OrthoDB" id="7062299at2"/>
<keyword evidence="2" id="KW-0732">Signal</keyword>
<evidence type="ECO:0000256" key="2">
    <source>
        <dbReference type="SAM" id="SignalP"/>
    </source>
</evidence>
<reference evidence="3 4" key="1">
    <citation type="submission" date="2019-06" db="EMBL/GenBank/DDBJ databases">
        <title>Whole genome sequence for Cellvibrionaceae sp. R142.</title>
        <authorList>
            <person name="Wang G."/>
        </authorList>
    </citation>
    <scope>NUCLEOTIDE SEQUENCE [LARGE SCALE GENOMIC DNA]</scope>
    <source>
        <strain evidence="3 4">R142</strain>
    </source>
</reference>
<comment type="caution">
    <text evidence="3">The sequence shown here is derived from an EMBL/GenBank/DDBJ whole genome shotgun (WGS) entry which is preliminary data.</text>
</comment>
<organism evidence="3 4">
    <name type="scientific">Exilibacterium tricleocarpae</name>
    <dbReference type="NCBI Taxonomy" id="2591008"/>
    <lineage>
        <taxon>Bacteria</taxon>
        <taxon>Pseudomonadati</taxon>
        <taxon>Pseudomonadota</taxon>
        <taxon>Gammaproteobacteria</taxon>
        <taxon>Cellvibrionales</taxon>
        <taxon>Cellvibrionaceae</taxon>
        <taxon>Exilibacterium</taxon>
    </lineage>
</organism>
<sequence>MKTTLVAAAVLLVAPAIAEVPPRSAIDMMVKMAQQNEDFYETAVCLDVPKKTFLDSYRGAVDACYASGEVRRATDFMTAFGACIEPHMLRTLDRTQTQVEVCRSPEDKLMAQAEKLERHAGSLRRSYRSLTEKGELSAADERQLAVLERQLAKLEQQQHALEDELAAFNRDEYDREVDAIMDAAGGGELSAAQRRRIMALSEAKMDRQQQQLAEMMAKVSRASQGTEDQVTLPVYANSKIMMHALDPSIMGQAGQLPAATFASPDTVEKVLAFYRQQLPNFEYKELPGGEHILMESMPPGFAILSHMEAYYTTPHVLIRADRGQPGLTPENTRSFIEIAYRR</sequence>
<proteinExistence type="predicted"/>
<keyword evidence="4" id="KW-1185">Reference proteome</keyword>
<evidence type="ECO:0000313" key="4">
    <source>
        <dbReference type="Proteomes" id="UP000319732"/>
    </source>
</evidence>
<keyword evidence="1" id="KW-0175">Coiled coil</keyword>
<protein>
    <submittedName>
        <fullName evidence="3">Uncharacterized protein</fullName>
    </submittedName>
</protein>
<dbReference type="AlphaFoldDB" id="A0A545T3L4"/>
<accession>A0A545T3L4</accession>
<gene>
    <name evidence="3" type="ORF">FKG94_19400</name>
</gene>
<dbReference type="EMBL" id="VHSG01000020">
    <property type="protein sequence ID" value="TQV71811.1"/>
    <property type="molecule type" value="Genomic_DNA"/>
</dbReference>
<dbReference type="Proteomes" id="UP000319732">
    <property type="component" value="Unassembled WGS sequence"/>
</dbReference>
<feature type="coiled-coil region" evidence="1">
    <location>
        <begin position="113"/>
        <end position="171"/>
    </location>
</feature>
<evidence type="ECO:0000256" key="1">
    <source>
        <dbReference type="SAM" id="Coils"/>
    </source>
</evidence>
<feature type="chain" id="PRO_5021787880" evidence="2">
    <location>
        <begin position="19"/>
        <end position="342"/>
    </location>
</feature>
<feature type="signal peptide" evidence="2">
    <location>
        <begin position="1"/>
        <end position="18"/>
    </location>
</feature>
<name>A0A545T3L4_9GAMM</name>
<dbReference type="RefSeq" id="WP_142928587.1">
    <property type="nucleotide sequence ID" value="NZ_ML660099.1"/>
</dbReference>
<evidence type="ECO:0000313" key="3">
    <source>
        <dbReference type="EMBL" id="TQV71811.1"/>
    </source>
</evidence>